<feature type="transmembrane region" description="Helical" evidence="1">
    <location>
        <begin position="341"/>
        <end position="360"/>
    </location>
</feature>
<organism evidence="2 3">
    <name type="scientific">Nocardia pseudobrasiliensis</name>
    <dbReference type="NCBI Taxonomy" id="45979"/>
    <lineage>
        <taxon>Bacteria</taxon>
        <taxon>Bacillati</taxon>
        <taxon>Actinomycetota</taxon>
        <taxon>Actinomycetes</taxon>
        <taxon>Mycobacteriales</taxon>
        <taxon>Nocardiaceae</taxon>
        <taxon>Nocardia</taxon>
    </lineage>
</organism>
<keyword evidence="1" id="KW-0472">Membrane</keyword>
<feature type="transmembrane region" description="Helical" evidence="1">
    <location>
        <begin position="64"/>
        <end position="90"/>
    </location>
</feature>
<dbReference type="EMBL" id="QQBC01000011">
    <property type="protein sequence ID" value="RDI63005.1"/>
    <property type="molecule type" value="Genomic_DNA"/>
</dbReference>
<dbReference type="RefSeq" id="WP_068002696.1">
    <property type="nucleotide sequence ID" value="NZ_QQBC01000011.1"/>
</dbReference>
<dbReference type="STRING" id="1210086.GCA_001613105_05175"/>
<comment type="caution">
    <text evidence="2">The sequence shown here is derived from an EMBL/GenBank/DDBJ whole genome shotgun (WGS) entry which is preliminary data.</text>
</comment>
<feature type="transmembrane region" description="Helical" evidence="1">
    <location>
        <begin position="283"/>
        <end position="301"/>
    </location>
</feature>
<accession>A0A370HX18</accession>
<protein>
    <submittedName>
        <fullName evidence="2">Uncharacterized protein</fullName>
    </submittedName>
</protein>
<evidence type="ECO:0000256" key="1">
    <source>
        <dbReference type="SAM" id="Phobius"/>
    </source>
</evidence>
<keyword evidence="3" id="KW-1185">Reference proteome</keyword>
<sequence length="635" mass="67898">MVRARPVATVATCLIAVALLLRGWVAARGYFYWDDLILVGRAGSHPLLSSDLLLYNHDGHVMPLAFATAWVVTAAAPLAWAGPVISMLALQAAASVAVARMALVLTGFRWAALGPLIFYLFCPLTIPAFAWWAAALNALPLQFALAWVIADAVLLIRTGRRRYAISALVVLALALLFFEKAAVVPFVAFGAAALVRYLDGGERVIRTVARRGLLLWTGSALVLSAWLALYFAIAEVSPDRSDAAGIRGLLHSATSLGIVPTLLGGPWSWARWLPSTPWATPPTWAVVLSWLALGTVAALTIRSRRRVLPVWLAAVTYVLLAQIPVLLIRSGPNTAAELMQSLRYLADVAVVLSAAGALLLRARDLPDGHAPTAVSRARERVPLRRSGIPDGGVPDRASTSFALSERARIEAGRVAPHAREVGRIRGSLALVLAAAFVASSVWSTVAFTRSWSVSPTRTYLTNATAAIRSGDPVLDQEVPWDVLSPLTYPRNLASHVLAAVAPRGAFADSTPRLRMFTDSGTLVDAEVWWNRAIVPGPAPECGHHIATEQPVDIPLDGPLLDNGWTTQLNYLADRDGRITVALEHGRTVVVPVRAGLHTVYVRVVGNGAALRIGSHTPGLDLCLGVGPVGIAHYDR</sequence>
<feature type="transmembrane region" description="Helical" evidence="1">
    <location>
        <begin position="213"/>
        <end position="233"/>
    </location>
</feature>
<evidence type="ECO:0000313" key="3">
    <source>
        <dbReference type="Proteomes" id="UP000254869"/>
    </source>
</evidence>
<feature type="transmembrane region" description="Helical" evidence="1">
    <location>
        <begin position="308"/>
        <end position="329"/>
    </location>
</feature>
<evidence type="ECO:0000313" key="2">
    <source>
        <dbReference type="EMBL" id="RDI63005.1"/>
    </source>
</evidence>
<dbReference type="Proteomes" id="UP000254869">
    <property type="component" value="Unassembled WGS sequence"/>
</dbReference>
<keyword evidence="1" id="KW-1133">Transmembrane helix</keyword>
<gene>
    <name evidence="2" type="ORF">DFR76_11121</name>
</gene>
<proteinExistence type="predicted"/>
<feature type="transmembrane region" description="Helical" evidence="1">
    <location>
        <begin position="428"/>
        <end position="447"/>
    </location>
</feature>
<reference evidence="2 3" key="1">
    <citation type="submission" date="2018-07" db="EMBL/GenBank/DDBJ databases">
        <title>Genomic Encyclopedia of Type Strains, Phase IV (KMG-IV): sequencing the most valuable type-strain genomes for metagenomic binning, comparative biology and taxonomic classification.</title>
        <authorList>
            <person name="Goeker M."/>
        </authorList>
    </citation>
    <scope>NUCLEOTIDE SEQUENCE [LARGE SCALE GENOMIC DNA]</scope>
    <source>
        <strain evidence="2 3">DSM 44290</strain>
    </source>
</reference>
<dbReference type="AlphaFoldDB" id="A0A370HX18"/>
<feature type="transmembrane region" description="Helical" evidence="1">
    <location>
        <begin position="139"/>
        <end position="156"/>
    </location>
</feature>
<name>A0A370HX18_9NOCA</name>
<feature type="transmembrane region" description="Helical" evidence="1">
    <location>
        <begin position="168"/>
        <end position="193"/>
    </location>
</feature>
<keyword evidence="1" id="KW-0812">Transmembrane</keyword>